<keyword evidence="2" id="KW-1185">Reference proteome</keyword>
<sequence>MTIENNRFLVMGLSGLVQCDLIGAINERFPGFASITVDTEGEAIEATRQGKGWEFAFLNLGPDAFATSDLAKALAELKTKVILMGSAAEDAAADSPFPVLVRPFTGADILRLLGYKG</sequence>
<dbReference type="Proteomes" id="UP000732193">
    <property type="component" value="Unassembled WGS sequence"/>
</dbReference>
<dbReference type="RefSeq" id="WP_064224520.1">
    <property type="nucleotide sequence ID" value="NZ_JAFBRH010000003.1"/>
</dbReference>
<dbReference type="AlphaFoldDB" id="A0AAE2VYQ3"/>
<gene>
    <name evidence="1" type="ORF">JQV55_11895</name>
</gene>
<proteinExistence type="predicted"/>
<comment type="caution">
    <text evidence="1">The sequence shown here is derived from an EMBL/GenBank/DDBJ whole genome shotgun (WGS) entry which is preliminary data.</text>
</comment>
<protein>
    <submittedName>
        <fullName evidence="1">Uncharacterized protein</fullName>
    </submittedName>
</protein>
<dbReference type="EMBL" id="JAFBRM010000003">
    <property type="protein sequence ID" value="MBM1714261.1"/>
    <property type="molecule type" value="Genomic_DNA"/>
</dbReference>
<accession>A0AAE2VYQ3</accession>
<evidence type="ECO:0000313" key="2">
    <source>
        <dbReference type="Proteomes" id="UP000732193"/>
    </source>
</evidence>
<organism evidence="1 2">
    <name type="scientific">Sulfitobacter geojensis</name>
    <dbReference type="NCBI Taxonomy" id="1342299"/>
    <lineage>
        <taxon>Bacteria</taxon>
        <taxon>Pseudomonadati</taxon>
        <taxon>Pseudomonadota</taxon>
        <taxon>Alphaproteobacteria</taxon>
        <taxon>Rhodobacterales</taxon>
        <taxon>Roseobacteraceae</taxon>
        <taxon>Sulfitobacter</taxon>
    </lineage>
</organism>
<evidence type="ECO:0000313" key="1">
    <source>
        <dbReference type="EMBL" id="MBM1714261.1"/>
    </source>
</evidence>
<reference evidence="1 2" key="1">
    <citation type="submission" date="2021-01" db="EMBL/GenBank/DDBJ databases">
        <title>Diatom-associated Roseobacters Show Island Model of Population Structure.</title>
        <authorList>
            <person name="Qu L."/>
            <person name="Feng X."/>
            <person name="Chen Y."/>
            <person name="Li L."/>
            <person name="Wang X."/>
            <person name="Hu Z."/>
            <person name="Wang H."/>
            <person name="Luo H."/>
        </authorList>
    </citation>
    <scope>NUCLEOTIDE SEQUENCE [LARGE SCALE GENOMIC DNA]</scope>
    <source>
        <strain evidence="1 2">TR60-84</strain>
    </source>
</reference>
<name>A0AAE2VYQ3_9RHOB</name>